<feature type="transmembrane region" description="Helical" evidence="1">
    <location>
        <begin position="67"/>
        <end position="92"/>
    </location>
</feature>
<dbReference type="InterPro" id="IPR052948">
    <property type="entry name" value="Low_temp-induced_all0457"/>
</dbReference>
<accession>A0A7W6CJK2</accession>
<protein>
    <recommendedName>
        <fullName evidence="4">General stress protein 17M-like domain-containing protein</fullName>
    </recommendedName>
</protein>
<name>A0A7W6CJK2_9SPHN</name>
<keyword evidence="1" id="KW-1133">Transmembrane helix</keyword>
<dbReference type="EMBL" id="JACIDX010000015">
    <property type="protein sequence ID" value="MBB3956640.1"/>
    <property type="molecule type" value="Genomic_DNA"/>
</dbReference>
<sequence length="214" mass="21923">MSKIVTRLYDSFEQAENAVRDLELAGIPESDISLVSHRFASRGVKGAPASLREPEDMTAAQASGRDAAAVGSLGGILGATGGALAGLGLLAIPGIGPVVAAGWLASAAAGAVAGGVIGAGAGGIVGALSNAGVSREEAEFYAESVRRGGTLVSAKVPDDMVETAQHVLADSGSVDPYERRRLYEGSGWSRFDEDAPAYSEADIVAERDRWMLRH</sequence>
<reference evidence="2 3" key="1">
    <citation type="submission" date="2020-08" db="EMBL/GenBank/DDBJ databases">
        <title>Genomic Encyclopedia of Type Strains, Phase IV (KMG-IV): sequencing the most valuable type-strain genomes for metagenomic binning, comparative biology and taxonomic classification.</title>
        <authorList>
            <person name="Goeker M."/>
        </authorList>
    </citation>
    <scope>NUCLEOTIDE SEQUENCE [LARGE SCALE GENOMIC DNA]</scope>
    <source>
        <strain evidence="2 3">DSM 27057</strain>
    </source>
</reference>
<evidence type="ECO:0000313" key="2">
    <source>
        <dbReference type="EMBL" id="MBB3956640.1"/>
    </source>
</evidence>
<organism evidence="2 3">
    <name type="scientific">Novosphingobium sediminicola</name>
    <dbReference type="NCBI Taxonomy" id="563162"/>
    <lineage>
        <taxon>Bacteria</taxon>
        <taxon>Pseudomonadati</taxon>
        <taxon>Pseudomonadota</taxon>
        <taxon>Alphaproteobacteria</taxon>
        <taxon>Sphingomonadales</taxon>
        <taxon>Sphingomonadaceae</taxon>
        <taxon>Novosphingobium</taxon>
    </lineage>
</organism>
<evidence type="ECO:0000313" key="3">
    <source>
        <dbReference type="Proteomes" id="UP000548867"/>
    </source>
</evidence>
<dbReference type="Proteomes" id="UP000548867">
    <property type="component" value="Unassembled WGS sequence"/>
</dbReference>
<gene>
    <name evidence="2" type="ORF">GGR38_003606</name>
</gene>
<keyword evidence="1" id="KW-0812">Transmembrane</keyword>
<keyword evidence="3" id="KW-1185">Reference proteome</keyword>
<dbReference type="RefSeq" id="WP_183627506.1">
    <property type="nucleotide sequence ID" value="NZ_JACIDX010000015.1"/>
</dbReference>
<dbReference type="PANTHER" id="PTHR36109">
    <property type="entry name" value="MEMBRANE PROTEIN-RELATED"/>
    <property type="match status" value="1"/>
</dbReference>
<dbReference type="PANTHER" id="PTHR36109:SF2">
    <property type="entry name" value="MEMBRANE PROTEIN"/>
    <property type="match status" value="1"/>
</dbReference>
<dbReference type="AlphaFoldDB" id="A0A7W6CJK2"/>
<keyword evidence="1" id="KW-0472">Membrane</keyword>
<comment type="caution">
    <text evidence="2">The sequence shown here is derived from an EMBL/GenBank/DDBJ whole genome shotgun (WGS) entry which is preliminary data.</text>
</comment>
<proteinExistence type="predicted"/>
<evidence type="ECO:0008006" key="4">
    <source>
        <dbReference type="Google" id="ProtNLM"/>
    </source>
</evidence>
<feature type="transmembrane region" description="Helical" evidence="1">
    <location>
        <begin position="104"/>
        <end position="128"/>
    </location>
</feature>
<evidence type="ECO:0000256" key="1">
    <source>
        <dbReference type="SAM" id="Phobius"/>
    </source>
</evidence>